<dbReference type="PROSITE" id="PS50005">
    <property type="entry name" value="TPR"/>
    <property type="match status" value="2"/>
</dbReference>
<dbReference type="GO" id="GO:0035269">
    <property type="term" value="P:protein O-linked glycosylation via mannose"/>
    <property type="evidence" value="ECO:0007669"/>
    <property type="project" value="TreeGrafter"/>
</dbReference>
<dbReference type="PANTHER" id="PTHR44216:SF3">
    <property type="entry name" value="PROTEIN O-MANNOSYL-TRANSFERASE TMTC2"/>
    <property type="match status" value="1"/>
</dbReference>
<dbReference type="Proteomes" id="UP000588017">
    <property type="component" value="Unassembled WGS sequence"/>
</dbReference>
<reference evidence="2 3" key="1">
    <citation type="submission" date="2020-08" db="EMBL/GenBank/DDBJ databases">
        <title>Genomic Encyclopedia of Type Strains, Phase IV (KMG-IV): sequencing the most valuable type-strain genomes for metagenomic binning, comparative biology and taxonomic classification.</title>
        <authorList>
            <person name="Goeker M."/>
        </authorList>
    </citation>
    <scope>NUCLEOTIDE SEQUENCE [LARGE SCALE GENOMIC DNA]</scope>
    <source>
        <strain evidence="2 3">DSM 101465</strain>
    </source>
</reference>
<dbReference type="EMBL" id="JACHEH010000002">
    <property type="protein sequence ID" value="MBB6167255.1"/>
    <property type="molecule type" value="Genomic_DNA"/>
</dbReference>
<dbReference type="SMART" id="SM00028">
    <property type="entry name" value="TPR"/>
    <property type="match status" value="2"/>
</dbReference>
<organism evidence="2 3">
    <name type="scientific">Chelatococcus composti</name>
    <dbReference type="NCBI Taxonomy" id="1743235"/>
    <lineage>
        <taxon>Bacteria</taxon>
        <taxon>Pseudomonadati</taxon>
        <taxon>Pseudomonadota</taxon>
        <taxon>Alphaproteobacteria</taxon>
        <taxon>Hyphomicrobiales</taxon>
        <taxon>Chelatococcaceae</taxon>
        <taxon>Chelatococcus</taxon>
    </lineage>
</organism>
<dbReference type="PANTHER" id="PTHR44216">
    <property type="entry name" value="PROTEIN O-MANNOSYL-TRANSFERASE TMTC2"/>
    <property type="match status" value="1"/>
</dbReference>
<evidence type="ECO:0000313" key="3">
    <source>
        <dbReference type="Proteomes" id="UP000588017"/>
    </source>
</evidence>
<dbReference type="SUPFAM" id="SSF48452">
    <property type="entry name" value="TPR-like"/>
    <property type="match status" value="1"/>
</dbReference>
<evidence type="ECO:0000313" key="2">
    <source>
        <dbReference type="EMBL" id="MBB6167255.1"/>
    </source>
</evidence>
<dbReference type="InterPro" id="IPR011990">
    <property type="entry name" value="TPR-like_helical_dom_sf"/>
</dbReference>
<accession>A0A841K4M4</accession>
<dbReference type="InterPro" id="IPR052384">
    <property type="entry name" value="TMTC_O-mannosyltransferase"/>
</dbReference>
<dbReference type="InterPro" id="IPR019734">
    <property type="entry name" value="TPR_rpt"/>
</dbReference>
<dbReference type="Gene3D" id="1.25.40.10">
    <property type="entry name" value="Tetratricopeptide repeat domain"/>
    <property type="match status" value="2"/>
</dbReference>
<keyword evidence="3" id="KW-1185">Reference proteome</keyword>
<feature type="repeat" description="TPR" evidence="1">
    <location>
        <begin position="142"/>
        <end position="175"/>
    </location>
</feature>
<protein>
    <submittedName>
        <fullName evidence="2">Flp pilus assembly protein TadD</fullName>
    </submittedName>
</protein>
<evidence type="ECO:0000256" key="1">
    <source>
        <dbReference type="PROSITE-ProRule" id="PRU00339"/>
    </source>
</evidence>
<name>A0A841K4M4_9HYPH</name>
<sequence length="270" mass="28690">MDHRLVSTTTATIFAAWLAGCMAISPLHPFDKTIPEETSQAGRLLFLAEDIAGRGETQTALALLDRAGELAGDDAMLHTRLGDAYLRLGENERAERAYAMAVDLKPADATALLGLGSAKLRRGETTQAVALIAAAAPQVGTATAYNRLGIAYTLAGRLTEAEAAYRKALALDAADLDIKTNLALATALARRDAEAQALIAEVVAHPTAQQRHHRARVLVLGLTDKAAEVRKTQERRLDPRDVDKLLSQARKIATSGDAKARALALGAVMI</sequence>
<dbReference type="RefSeq" id="WP_183332640.1">
    <property type="nucleotide sequence ID" value="NZ_BMHX01000002.1"/>
</dbReference>
<dbReference type="GO" id="GO:0000030">
    <property type="term" value="F:mannosyltransferase activity"/>
    <property type="evidence" value="ECO:0007669"/>
    <property type="project" value="TreeGrafter"/>
</dbReference>
<dbReference type="Pfam" id="PF00515">
    <property type="entry name" value="TPR_1"/>
    <property type="match status" value="1"/>
</dbReference>
<comment type="caution">
    <text evidence="2">The sequence shown here is derived from an EMBL/GenBank/DDBJ whole genome shotgun (WGS) entry which is preliminary data.</text>
</comment>
<proteinExistence type="predicted"/>
<keyword evidence="1" id="KW-0802">TPR repeat</keyword>
<feature type="repeat" description="TPR" evidence="1">
    <location>
        <begin position="75"/>
        <end position="108"/>
    </location>
</feature>
<gene>
    <name evidence="2" type="ORF">HNQ73_000873</name>
</gene>
<dbReference type="PROSITE" id="PS51257">
    <property type="entry name" value="PROKAR_LIPOPROTEIN"/>
    <property type="match status" value="1"/>
</dbReference>
<dbReference type="AlphaFoldDB" id="A0A841K4M4"/>
<dbReference type="Pfam" id="PF13432">
    <property type="entry name" value="TPR_16"/>
    <property type="match status" value="1"/>
</dbReference>